<feature type="domain" description="EGF-like" evidence="8">
    <location>
        <begin position="606"/>
        <end position="642"/>
    </location>
</feature>
<dbReference type="GO" id="GO:0005509">
    <property type="term" value="F:calcium ion binding"/>
    <property type="evidence" value="ECO:0007669"/>
    <property type="project" value="InterPro"/>
</dbReference>
<keyword evidence="5" id="KW-0325">Glycoprotein</keyword>
<dbReference type="SMART" id="SM00181">
    <property type="entry name" value="EGF"/>
    <property type="match status" value="5"/>
</dbReference>
<feature type="domain" description="EGF-like" evidence="8">
    <location>
        <begin position="568"/>
        <end position="604"/>
    </location>
</feature>
<feature type="disulfide bond" evidence="6">
    <location>
        <begin position="632"/>
        <end position="641"/>
    </location>
</feature>
<feature type="domain" description="EGF-like" evidence="8">
    <location>
        <begin position="762"/>
        <end position="800"/>
    </location>
</feature>
<dbReference type="EMBL" id="OV696693">
    <property type="protein sequence ID" value="CAH1271050.1"/>
    <property type="molecule type" value="Genomic_DNA"/>
</dbReference>
<feature type="disulfide bond" evidence="6">
    <location>
        <begin position="828"/>
        <end position="837"/>
    </location>
</feature>
<dbReference type="FunFam" id="2.10.25.10:FF:000117">
    <property type="entry name" value="Delta-like protein"/>
    <property type="match status" value="1"/>
</dbReference>
<dbReference type="InterPro" id="IPR000152">
    <property type="entry name" value="EGF-type_Asp/Asn_hydroxyl_site"/>
</dbReference>
<dbReference type="SUPFAM" id="SSF57196">
    <property type="entry name" value="EGF/Laminin"/>
    <property type="match status" value="5"/>
</dbReference>
<evidence type="ECO:0000259" key="8">
    <source>
        <dbReference type="PROSITE" id="PS50026"/>
    </source>
</evidence>
<dbReference type="InterPro" id="IPR001881">
    <property type="entry name" value="EGF-like_Ca-bd_dom"/>
</dbReference>
<proteinExistence type="predicted"/>
<evidence type="ECO:0000256" key="7">
    <source>
        <dbReference type="SAM" id="MobiDB-lite"/>
    </source>
</evidence>
<feature type="disulfide bond" evidence="6">
    <location>
        <begin position="594"/>
        <end position="603"/>
    </location>
</feature>
<dbReference type="CDD" id="cd00054">
    <property type="entry name" value="EGF_CA"/>
    <property type="match status" value="4"/>
</dbReference>
<feature type="disulfide bond" evidence="6">
    <location>
        <begin position="771"/>
        <end position="788"/>
    </location>
</feature>
<dbReference type="AlphaFoldDB" id="A0A8K0A9A7"/>
<dbReference type="SUPFAM" id="SSF56436">
    <property type="entry name" value="C-type lectin-like"/>
    <property type="match status" value="1"/>
</dbReference>
<dbReference type="PROSITE" id="PS01186">
    <property type="entry name" value="EGF_2"/>
    <property type="match status" value="3"/>
</dbReference>
<dbReference type="Pfam" id="PF00008">
    <property type="entry name" value="EGF"/>
    <property type="match status" value="4"/>
</dbReference>
<dbReference type="FunFam" id="2.10.25.10:FF:000122">
    <property type="entry name" value="Protein crumbs homolog 2"/>
    <property type="match status" value="1"/>
</dbReference>
<feature type="disulfide bond" evidence="6">
    <location>
        <begin position="557"/>
        <end position="566"/>
    </location>
</feature>
<dbReference type="SUPFAM" id="SSF88713">
    <property type="entry name" value="Glycoside hydrolase/deacetylase"/>
    <property type="match status" value="1"/>
</dbReference>
<dbReference type="FunFam" id="2.10.25.10:FF:000472">
    <property type="entry name" value="Uncharacterized protein, isoform A"/>
    <property type="match status" value="1"/>
</dbReference>
<comment type="caution">
    <text evidence="6">Lacks conserved residue(s) required for the propagation of feature annotation.</text>
</comment>
<evidence type="ECO:0000256" key="1">
    <source>
        <dbReference type="ARBA" id="ARBA00022536"/>
    </source>
</evidence>
<evidence type="ECO:0000256" key="5">
    <source>
        <dbReference type="ARBA" id="ARBA00023180"/>
    </source>
</evidence>
<dbReference type="SMART" id="SM00179">
    <property type="entry name" value="EGF_CA"/>
    <property type="match status" value="4"/>
</dbReference>
<dbReference type="GO" id="GO:0005112">
    <property type="term" value="F:Notch binding"/>
    <property type="evidence" value="ECO:0007669"/>
    <property type="project" value="TreeGrafter"/>
</dbReference>
<reference evidence="10" key="1">
    <citation type="submission" date="2022-01" db="EMBL/GenBank/DDBJ databases">
        <authorList>
            <person name="Braso-Vives M."/>
        </authorList>
    </citation>
    <scope>NUCLEOTIDE SEQUENCE</scope>
</reference>
<feature type="domain" description="EGF-like" evidence="8">
    <location>
        <begin position="802"/>
        <end position="838"/>
    </location>
</feature>
<dbReference type="PANTHER" id="PTHR12916">
    <property type="entry name" value="CYTOCHROME C OXIDASE POLYPEPTIDE VIC-2"/>
    <property type="match status" value="1"/>
</dbReference>
<keyword evidence="2" id="KW-0732">Signal</keyword>
<gene>
    <name evidence="10" type="primary">NOTCH2</name>
    <name evidence="10" type="ORF">BLAG_LOCUS23167</name>
</gene>
<dbReference type="InterPro" id="IPR001304">
    <property type="entry name" value="C-type_lectin-like"/>
</dbReference>
<dbReference type="Gene3D" id="3.10.100.10">
    <property type="entry name" value="Mannose-Binding Protein A, subunit A"/>
    <property type="match status" value="1"/>
</dbReference>
<dbReference type="PANTHER" id="PTHR12916:SF9">
    <property type="entry name" value="NEUROGENIC LOCUS NOTCH HOMOLOG PROTEIN 1-RELATED"/>
    <property type="match status" value="1"/>
</dbReference>
<evidence type="ECO:0000256" key="4">
    <source>
        <dbReference type="ARBA" id="ARBA00023157"/>
    </source>
</evidence>
<evidence type="ECO:0000313" key="11">
    <source>
        <dbReference type="Proteomes" id="UP000838412"/>
    </source>
</evidence>
<dbReference type="PROSITE" id="PS00022">
    <property type="entry name" value="EGF_1"/>
    <property type="match status" value="5"/>
</dbReference>
<organism evidence="10 11">
    <name type="scientific">Branchiostoma lanceolatum</name>
    <name type="common">Common lancelet</name>
    <name type="synonym">Amphioxus lanceolatum</name>
    <dbReference type="NCBI Taxonomy" id="7740"/>
    <lineage>
        <taxon>Eukaryota</taxon>
        <taxon>Metazoa</taxon>
        <taxon>Chordata</taxon>
        <taxon>Cephalochordata</taxon>
        <taxon>Leptocardii</taxon>
        <taxon>Amphioxiformes</taxon>
        <taxon>Branchiostomatidae</taxon>
        <taxon>Branchiostoma</taxon>
    </lineage>
</organism>
<sequence>MVDLSKWIQENTALEDYVIFKLDVEGAEYEILEKMIKEGTFKYIDNMKRVWDSNMDNKLKRRLFVSTVECVLLYGSETWTLTVQDERSIDGMYTRMLRKVLNVTWEDRMINSALYGDLPRLSQKIRHRRMALAGHCVRHTELTARQPDSLSSGSQRREGGKGAGDAQPSLTIYSGVTSLHRSFDHQWKTDLSGAGEPIVSRDDIADIPDDTPGAAGVVYSNCSRSPDGPARLALTVQVGMNRKAAYKLVETIRAHSSNMPVTLFVYGDFVQDFPDLITKWADRYTIGIRENANVMRMCLISAVQRMKEVGVWPAYYYPDGFSTRVQDTAKNRGLRIIQPTTKFPPNLEDNYYRYRDVERTPKALRILYERISKGGILSLDTDHPDSYMISAFLMDYLYENSGFQLARLPADGLSASEDWCRDYQNLCADFGLRPTGCGEQYAVNGDDRYIRCVTEYNSDPYINNVLGCHPSRRVAEVANLAFSTGATWDGSFGFYQCSTSYCQRGIVESRYSLYSTFDAFPGDRIVYTVCKATACTSSPCMNGGTCQNEGYGYNCSCVTGYTGSHCEDIDECGSSPCANGGRCIDGVNSYTCQCLAGTTGDRCQIDIDECASNPCSNGGTCVDKLNGYSCVCPKGAAGDNCEALLDVGACYQLSSVAASYDAASLLCGVKGGFLADVRKAEQQNLIGQSIAASSDVSHWIAGKVLPVTLAYSDGSGISDELQWSSSEPASPCDLCLLLDSSDNYLAKTTSCTDLHNYVCQSEPKPCGQNVCYNGGNCTSCFDESHSFCACPDGFEGKFCETNVDECASSPCQNGGQCVDDVNSFHCRCPTGYSGDLCEIDIDWCANSYCPFDWTCQDEITHFTCHAPSTGVKGSYRCTSDSCPDGMNCMLDGPGSFSCRIE</sequence>
<feature type="domain" description="EGF-like" evidence="8">
    <location>
        <begin position="531"/>
        <end position="567"/>
    </location>
</feature>
<dbReference type="PROSITE" id="PS00010">
    <property type="entry name" value="ASX_HYDROXYL"/>
    <property type="match status" value="4"/>
</dbReference>
<protein>
    <submittedName>
        <fullName evidence="10">NOTCH2 protein</fullName>
    </submittedName>
</protein>
<evidence type="ECO:0000313" key="10">
    <source>
        <dbReference type="EMBL" id="CAH1271050.1"/>
    </source>
</evidence>
<evidence type="ECO:0000259" key="9">
    <source>
        <dbReference type="PROSITE" id="PS50041"/>
    </source>
</evidence>
<evidence type="ECO:0000256" key="2">
    <source>
        <dbReference type="ARBA" id="ARBA00022729"/>
    </source>
</evidence>
<dbReference type="OrthoDB" id="283575at2759"/>
<dbReference type="GO" id="GO:0007219">
    <property type="term" value="P:Notch signaling pathway"/>
    <property type="evidence" value="ECO:0007669"/>
    <property type="project" value="TreeGrafter"/>
</dbReference>
<dbReference type="PROSITE" id="PS50026">
    <property type="entry name" value="EGF_3"/>
    <property type="match status" value="5"/>
</dbReference>
<dbReference type="SMART" id="SM00034">
    <property type="entry name" value="CLECT"/>
    <property type="match status" value="1"/>
</dbReference>
<evidence type="ECO:0000256" key="6">
    <source>
        <dbReference type="PROSITE-ProRule" id="PRU00076"/>
    </source>
</evidence>
<dbReference type="InterPro" id="IPR011330">
    <property type="entry name" value="Glyco_hydro/deAcase_b/a-brl"/>
</dbReference>
<feature type="region of interest" description="Disordered" evidence="7">
    <location>
        <begin position="143"/>
        <end position="169"/>
    </location>
</feature>
<evidence type="ECO:0000256" key="3">
    <source>
        <dbReference type="ARBA" id="ARBA00022737"/>
    </source>
</evidence>
<keyword evidence="4 6" id="KW-1015">Disulfide bond</keyword>
<keyword evidence="11" id="KW-1185">Reference proteome</keyword>
<name>A0A8K0A9A7_BRALA</name>
<dbReference type="FunFam" id="2.10.25.10:FF:000066">
    <property type="entry name" value="FAT atypical cadherin 4"/>
    <property type="match status" value="1"/>
</dbReference>
<dbReference type="InterPro" id="IPR016187">
    <property type="entry name" value="CTDL_fold"/>
</dbReference>
<dbReference type="GO" id="GO:0005975">
    <property type="term" value="P:carbohydrate metabolic process"/>
    <property type="evidence" value="ECO:0007669"/>
    <property type="project" value="InterPro"/>
</dbReference>
<dbReference type="InterPro" id="IPR018097">
    <property type="entry name" value="EGF_Ca-bd_CS"/>
</dbReference>
<dbReference type="PROSITE" id="PS01187">
    <property type="entry name" value="EGF_CA"/>
    <property type="match status" value="2"/>
</dbReference>
<dbReference type="Proteomes" id="UP000838412">
    <property type="component" value="Chromosome 8"/>
</dbReference>
<dbReference type="Gene3D" id="2.10.25.10">
    <property type="entry name" value="Laminin"/>
    <property type="match status" value="5"/>
</dbReference>
<dbReference type="InterPro" id="IPR016186">
    <property type="entry name" value="C-type_lectin-like/link_sf"/>
</dbReference>
<dbReference type="PRINTS" id="PR00010">
    <property type="entry name" value="EGFBLOOD"/>
</dbReference>
<dbReference type="InterPro" id="IPR000742">
    <property type="entry name" value="EGF"/>
</dbReference>
<feature type="disulfide bond" evidence="6">
    <location>
        <begin position="790"/>
        <end position="799"/>
    </location>
</feature>
<keyword evidence="3" id="KW-0677">Repeat</keyword>
<feature type="domain" description="C-type lectin" evidence="9">
    <location>
        <begin position="648"/>
        <end position="760"/>
    </location>
</feature>
<dbReference type="PROSITE" id="PS50041">
    <property type="entry name" value="C_TYPE_LECTIN_2"/>
    <property type="match status" value="1"/>
</dbReference>
<keyword evidence="1 6" id="KW-0245">EGF-like domain</keyword>
<dbReference type="CDD" id="cd00037">
    <property type="entry name" value="CLECT"/>
    <property type="match status" value="1"/>
</dbReference>
<accession>A0A8K0A9A7</accession>